<dbReference type="EMBL" id="DP000010">
    <property type="protein sequence ID" value="ABA94488.1"/>
    <property type="molecule type" value="Genomic_DNA"/>
</dbReference>
<reference evidence="2" key="1">
    <citation type="journal article" date="2005" name="BMC Biol.">
        <title>The sequence of rice chromosomes 11 and 12, rich in disease resistance genes and recent gene duplications.</title>
        <authorList>
            <consortium name="The rice chromosomes 11 and 12 sequencing consortia"/>
        </authorList>
    </citation>
    <scope>NUCLEOTIDE SEQUENCE [LARGE SCALE GENOMIC DNA]</scope>
</reference>
<reference evidence="2" key="3">
    <citation type="submission" date="2006-01" db="EMBL/GenBank/DDBJ databases">
        <authorList>
            <person name="Buell R."/>
        </authorList>
    </citation>
    <scope>NUCLEOTIDE SEQUENCE</scope>
</reference>
<organism evidence="2">
    <name type="scientific">Oryza sativa subsp. japonica</name>
    <name type="common">Rice</name>
    <dbReference type="NCBI Taxonomy" id="39947"/>
    <lineage>
        <taxon>Eukaryota</taxon>
        <taxon>Viridiplantae</taxon>
        <taxon>Streptophyta</taxon>
        <taxon>Embryophyta</taxon>
        <taxon>Tracheophyta</taxon>
        <taxon>Spermatophyta</taxon>
        <taxon>Magnoliopsida</taxon>
        <taxon>Liliopsida</taxon>
        <taxon>Poales</taxon>
        <taxon>Poaceae</taxon>
        <taxon>BOP clade</taxon>
        <taxon>Oryzoideae</taxon>
        <taxon>Oryzeae</taxon>
        <taxon>Oryzinae</taxon>
        <taxon>Oryza</taxon>
        <taxon>Oryza sativa</taxon>
    </lineage>
</organism>
<name>Q2R252_ORYSJ</name>
<proteinExistence type="predicted"/>
<protein>
    <submittedName>
        <fullName evidence="2">Uncharacterized protein</fullName>
    </submittedName>
</protein>
<evidence type="ECO:0000256" key="1">
    <source>
        <dbReference type="SAM" id="MobiDB-lite"/>
    </source>
</evidence>
<reference evidence="2" key="2">
    <citation type="submission" date="2005-04" db="EMBL/GenBank/DDBJ databases">
        <authorList>
            <person name="Buell C.R."/>
            <person name="Wing R.A."/>
            <person name="McCombie W.A."/>
            <person name="Ouyang S."/>
        </authorList>
    </citation>
    <scope>NUCLEOTIDE SEQUENCE</scope>
</reference>
<gene>
    <name evidence="2" type="ordered locus">LOC_Os11g36980</name>
</gene>
<evidence type="ECO:0000313" key="2">
    <source>
        <dbReference type="EMBL" id="ABA94488.1"/>
    </source>
</evidence>
<dbReference type="AlphaFoldDB" id="Q2R252"/>
<accession>Q2R252</accession>
<sequence length="120" mass="12006">MARLGGAAASPHGAGRPRQPGSQGAAAVPSSARWAVRRGQMGCGDRVTGRRQGCRVPGESLVWWCTGPAAATSSGVVTFLGHCRGIGDDGILDVVTTVVASFSESCLCGVAIGLAAFGHA</sequence>
<feature type="region of interest" description="Disordered" evidence="1">
    <location>
        <begin position="1"/>
        <end position="33"/>
    </location>
</feature>